<keyword evidence="2 4" id="KW-0663">Pyridoxal phosphate</keyword>
<dbReference type="eggNOG" id="COG0787">
    <property type="taxonomic scope" value="Bacteria"/>
</dbReference>
<dbReference type="InterPro" id="IPR001608">
    <property type="entry name" value="Ala_racemase_N"/>
</dbReference>
<dbReference type="InterPro" id="IPR000821">
    <property type="entry name" value="Ala_racemase"/>
</dbReference>
<dbReference type="Pfam" id="PF01168">
    <property type="entry name" value="Ala_racemase_N"/>
    <property type="match status" value="1"/>
</dbReference>
<dbReference type="SUPFAM" id="SSF51419">
    <property type="entry name" value="PLP-binding barrel"/>
    <property type="match status" value="1"/>
</dbReference>
<protein>
    <submittedName>
        <fullName evidence="6">Alanine racemase family protein</fullName>
        <ecNumber evidence="6">5.1.1.1</ecNumber>
    </submittedName>
</protein>
<dbReference type="Pfam" id="PF00842">
    <property type="entry name" value="Ala_racemase_C"/>
    <property type="match status" value="1"/>
</dbReference>
<dbReference type="Proteomes" id="UP000001823">
    <property type="component" value="Chromosome"/>
</dbReference>
<dbReference type="AlphaFoldDB" id="A0A0H2YQ32"/>
<dbReference type="GO" id="GO:0030170">
    <property type="term" value="F:pyridoxal phosphate binding"/>
    <property type="evidence" value="ECO:0007669"/>
    <property type="project" value="TreeGrafter"/>
</dbReference>
<dbReference type="HOGENOM" id="CLU_028393_2_2_9"/>
<dbReference type="PANTHER" id="PTHR30511">
    <property type="entry name" value="ALANINE RACEMASE"/>
    <property type="match status" value="1"/>
</dbReference>
<dbReference type="RefSeq" id="WP_003475565.1">
    <property type="nucleotide sequence ID" value="NC_008261.1"/>
</dbReference>
<dbReference type="InterPro" id="IPR009006">
    <property type="entry name" value="Ala_racemase/Decarboxylase_C"/>
</dbReference>
<evidence type="ECO:0000313" key="6">
    <source>
        <dbReference type="EMBL" id="ABG82680.1"/>
    </source>
</evidence>
<accession>A0A0H2YQ32</accession>
<dbReference type="KEGG" id="cpf:CPF_1317"/>
<evidence type="ECO:0000256" key="2">
    <source>
        <dbReference type="ARBA" id="ARBA00022898"/>
    </source>
</evidence>
<sequence>MSNYFWCDVNLKNIENNINVIRDLIQNKKLIAVIKGDAYGLGSKKIAEFIEDKVDIIAVGNIDESLCLDNINKDILILSPLCTKDDFKDERDNLILTLDNEEILNELDKETKKRVHIYVDTGMNRMGIKPNKLDSFIERIKNEFPNLEIDGIYTHLHNAKDVNYTLKQIELFKSTVEKYKDKVRIIHCMASSAIVNDQLRKACDFTTGARAGNVLYGYIGFNKGIKKTYEYYAKPVNTYKVSKGQTVGYGCLFKADKDMEIGIIECGNVHGLGISREIKNNVFYDIFRMIYRRFKERSVIFNNNVPVKILGKVNMNITIISMENCSKDSVLKVDISPIISDSSIEKRYIY</sequence>
<evidence type="ECO:0000259" key="5">
    <source>
        <dbReference type="SMART" id="SM01005"/>
    </source>
</evidence>
<organism evidence="6 7">
    <name type="scientific">Clostridium perfringens (strain ATCC 13124 / DSM 756 / JCM 1290 / NCIMB 6125 / NCTC 8237 / Type A)</name>
    <dbReference type="NCBI Taxonomy" id="195103"/>
    <lineage>
        <taxon>Bacteria</taxon>
        <taxon>Bacillati</taxon>
        <taxon>Bacillota</taxon>
        <taxon>Clostridia</taxon>
        <taxon>Eubacteriales</taxon>
        <taxon>Clostridiaceae</taxon>
        <taxon>Clostridium</taxon>
    </lineage>
</organism>
<evidence type="ECO:0000256" key="3">
    <source>
        <dbReference type="ARBA" id="ARBA00023235"/>
    </source>
</evidence>
<dbReference type="PRINTS" id="PR00992">
    <property type="entry name" value="ALARACEMASE"/>
</dbReference>
<name>A0A0H2YQ32_CLOP1</name>
<dbReference type="PANTHER" id="PTHR30511:SF0">
    <property type="entry name" value="ALANINE RACEMASE, CATABOLIC-RELATED"/>
    <property type="match status" value="1"/>
</dbReference>
<dbReference type="Gene3D" id="3.20.20.10">
    <property type="entry name" value="Alanine racemase"/>
    <property type="match status" value="1"/>
</dbReference>
<dbReference type="STRING" id="195103.CPF_1317"/>
<dbReference type="SMART" id="SM01005">
    <property type="entry name" value="Ala_racemase_C"/>
    <property type="match status" value="1"/>
</dbReference>
<dbReference type="GO" id="GO:0006522">
    <property type="term" value="P:alanine metabolic process"/>
    <property type="evidence" value="ECO:0007669"/>
    <property type="project" value="InterPro"/>
</dbReference>
<reference evidence="6 7" key="1">
    <citation type="journal article" date="2006" name="Genome Res.">
        <title>Skewed genomic variability in strains of the toxigenic bacterial pathogen, Clostridium perfringens.</title>
        <authorList>
            <person name="Myers G.S."/>
            <person name="Rasko D.A."/>
            <person name="Cheung J.K."/>
            <person name="Ravel J."/>
            <person name="Seshadri R."/>
            <person name="Deboy R.T."/>
            <person name="Ren Q."/>
            <person name="Varga J."/>
            <person name="Awad M.M."/>
            <person name="Brinkac L.M."/>
            <person name="Daugherty S.C."/>
            <person name="Haft D.H."/>
            <person name="Dodson R.J."/>
            <person name="Madupu R."/>
            <person name="Nelson W.C."/>
            <person name="Rosovitz M.J."/>
            <person name="Sullivan S.A."/>
            <person name="Khouri H."/>
            <person name="Dimitrov G.I."/>
            <person name="Watkins K.L."/>
            <person name="Mulligan S."/>
            <person name="Benton J."/>
            <person name="Radune D."/>
            <person name="Fisher D.J."/>
            <person name="Atkins H.S."/>
            <person name="Hiscox T."/>
            <person name="Jost B.H."/>
            <person name="Billington S.J."/>
            <person name="Songer J.G."/>
            <person name="McClane B.A."/>
            <person name="Titball R.W."/>
            <person name="Rood J.I."/>
            <person name="Melville S.B."/>
            <person name="Paulsen I.T."/>
        </authorList>
    </citation>
    <scope>NUCLEOTIDE SEQUENCE [LARGE SCALE GENOMIC DNA]</scope>
    <source>
        <strain evidence="7">ATCC 13124 / DSM 756 / JCM 1290 / NCIMB 6125 / NCTC 8237 / S 107 / Type A</strain>
    </source>
</reference>
<dbReference type="GO" id="GO:0008784">
    <property type="term" value="F:alanine racemase activity"/>
    <property type="evidence" value="ECO:0007669"/>
    <property type="project" value="UniProtKB-EC"/>
</dbReference>
<dbReference type="PROSITE" id="PS00395">
    <property type="entry name" value="ALANINE_RACEMASE"/>
    <property type="match status" value="1"/>
</dbReference>
<proteinExistence type="predicted"/>
<dbReference type="PaxDb" id="195103-CPF_1317"/>
<dbReference type="EC" id="5.1.1.1" evidence="6"/>
<evidence type="ECO:0000313" key="7">
    <source>
        <dbReference type="Proteomes" id="UP000001823"/>
    </source>
</evidence>
<keyword evidence="3 6" id="KW-0413">Isomerase</keyword>
<dbReference type="InterPro" id="IPR011079">
    <property type="entry name" value="Ala_racemase_C"/>
</dbReference>
<feature type="modified residue" description="N6-(pyridoxal phosphate)lysine" evidence="4">
    <location>
        <position position="35"/>
    </location>
</feature>
<dbReference type="InterPro" id="IPR020622">
    <property type="entry name" value="Ala_racemase_pyridoxalP-BS"/>
</dbReference>
<evidence type="ECO:0000256" key="4">
    <source>
        <dbReference type="PIRSR" id="PIRSR600821-50"/>
    </source>
</evidence>
<dbReference type="InterPro" id="IPR029066">
    <property type="entry name" value="PLP-binding_barrel"/>
</dbReference>
<gene>
    <name evidence="6" type="ordered locus">CPF_1317</name>
</gene>
<evidence type="ECO:0000256" key="1">
    <source>
        <dbReference type="ARBA" id="ARBA00001933"/>
    </source>
</evidence>
<dbReference type="SUPFAM" id="SSF50621">
    <property type="entry name" value="Alanine racemase C-terminal domain-like"/>
    <property type="match status" value="1"/>
</dbReference>
<feature type="domain" description="Alanine racemase C-terminal" evidence="5">
    <location>
        <begin position="228"/>
        <end position="349"/>
    </location>
</feature>
<dbReference type="GO" id="GO:0005829">
    <property type="term" value="C:cytosol"/>
    <property type="evidence" value="ECO:0007669"/>
    <property type="project" value="TreeGrafter"/>
</dbReference>
<comment type="cofactor">
    <cofactor evidence="1 4">
        <name>pyridoxal 5'-phosphate</name>
        <dbReference type="ChEBI" id="CHEBI:597326"/>
    </cofactor>
</comment>
<dbReference type="EMBL" id="CP000246">
    <property type="protein sequence ID" value="ABG82680.1"/>
    <property type="molecule type" value="Genomic_DNA"/>
</dbReference>
<dbReference type="Gene3D" id="2.40.37.10">
    <property type="entry name" value="Lyase, Ornithine Decarboxylase, Chain A, domain 1"/>
    <property type="match status" value="1"/>
</dbReference>
<keyword evidence="7" id="KW-1185">Reference proteome</keyword>